<reference evidence="3" key="1">
    <citation type="submission" date="2016-12" db="EMBL/GenBank/DDBJ databases">
        <authorList>
            <person name="Meng X."/>
        </authorList>
    </citation>
    <scope>NUCLEOTIDE SEQUENCE [LARGE SCALE GENOMIC DNA]</scope>
    <source>
        <strain evidence="3">DSM 19116</strain>
    </source>
</reference>
<sequence length="153" mass="16911">MMSTKTLSFAYWAAGYTAAGLLAGLGYREMTRHADFDGFTQLAVMHTHLLVLGTAMMLLFMIIEAVFRLSEQKFFTPFFWVYQAGVIITSSMMGIIGYRQLQGLEHSKALAGISGTGHILMTVAFILFFLCLFRAIKARTADTHGVAEPVRAS</sequence>
<evidence type="ECO:0008006" key="4">
    <source>
        <dbReference type="Google" id="ProtNLM"/>
    </source>
</evidence>
<dbReference type="RefSeq" id="WP_073717141.1">
    <property type="nucleotide sequence ID" value="NZ_MQVR01000064.1"/>
</dbReference>
<keyword evidence="1" id="KW-0812">Transmembrane</keyword>
<name>A0A1Q5Q0U9_9ACTO</name>
<evidence type="ECO:0000313" key="3">
    <source>
        <dbReference type="Proteomes" id="UP000185628"/>
    </source>
</evidence>
<feature type="transmembrane region" description="Helical" evidence="1">
    <location>
        <begin position="9"/>
        <end position="27"/>
    </location>
</feature>
<feature type="transmembrane region" description="Helical" evidence="1">
    <location>
        <begin position="79"/>
        <end position="98"/>
    </location>
</feature>
<organism evidence="2 3">
    <name type="scientific">Bowdeniella nasicola</name>
    <dbReference type="NCBI Taxonomy" id="208480"/>
    <lineage>
        <taxon>Bacteria</taxon>
        <taxon>Bacillati</taxon>
        <taxon>Actinomycetota</taxon>
        <taxon>Actinomycetes</taxon>
        <taxon>Actinomycetales</taxon>
        <taxon>Actinomycetaceae</taxon>
        <taxon>Bowdeniella</taxon>
    </lineage>
</organism>
<evidence type="ECO:0000256" key="1">
    <source>
        <dbReference type="SAM" id="Phobius"/>
    </source>
</evidence>
<dbReference type="Pfam" id="PF11070">
    <property type="entry name" value="DUF2871"/>
    <property type="match status" value="1"/>
</dbReference>
<dbReference type="SUPFAM" id="SSF81442">
    <property type="entry name" value="Cytochrome c oxidase subunit I-like"/>
    <property type="match status" value="1"/>
</dbReference>
<comment type="caution">
    <text evidence="2">The sequence shown here is derived from an EMBL/GenBank/DDBJ whole genome shotgun (WGS) entry which is preliminary data.</text>
</comment>
<gene>
    <name evidence="2" type="ORF">BSZ39_09715</name>
</gene>
<feature type="transmembrane region" description="Helical" evidence="1">
    <location>
        <begin position="110"/>
        <end position="133"/>
    </location>
</feature>
<dbReference type="InterPro" id="IPR021299">
    <property type="entry name" value="DUF2871"/>
</dbReference>
<keyword evidence="1" id="KW-0472">Membrane</keyword>
<keyword evidence="3" id="KW-1185">Reference proteome</keyword>
<protein>
    <recommendedName>
        <fullName evidence="4">DUF2871 domain-containing protein</fullName>
    </recommendedName>
</protein>
<dbReference type="InterPro" id="IPR036927">
    <property type="entry name" value="Cyt_c_oxase-like_su1_sf"/>
</dbReference>
<dbReference type="AlphaFoldDB" id="A0A1Q5Q0U9"/>
<dbReference type="Proteomes" id="UP000185628">
    <property type="component" value="Unassembled WGS sequence"/>
</dbReference>
<dbReference type="STRING" id="208480.SAMN02910418_01211"/>
<feature type="transmembrane region" description="Helical" evidence="1">
    <location>
        <begin position="47"/>
        <end position="67"/>
    </location>
</feature>
<keyword evidence="1" id="KW-1133">Transmembrane helix</keyword>
<dbReference type="Gene3D" id="1.20.210.10">
    <property type="entry name" value="Cytochrome c oxidase-like, subunit I domain"/>
    <property type="match status" value="1"/>
</dbReference>
<evidence type="ECO:0000313" key="2">
    <source>
        <dbReference type="EMBL" id="OKL53386.1"/>
    </source>
</evidence>
<proteinExistence type="predicted"/>
<dbReference type="EMBL" id="MQVR01000064">
    <property type="protein sequence ID" value="OKL53386.1"/>
    <property type="molecule type" value="Genomic_DNA"/>
</dbReference>
<accession>A0A1Q5Q0U9</accession>